<evidence type="ECO:0000313" key="1">
    <source>
        <dbReference type="EMBL" id="KAA1378258.1"/>
    </source>
</evidence>
<dbReference type="InterPro" id="IPR043777">
    <property type="entry name" value="DUF5719"/>
</dbReference>
<name>A0A641ALW4_9ACTN</name>
<dbReference type="EMBL" id="SDPP02000002">
    <property type="protein sequence ID" value="KAA1378258.1"/>
    <property type="molecule type" value="Genomic_DNA"/>
</dbReference>
<sequence>MTGRDALGVLKAAAFPLVATLLAVTALVVPKAGDDDARRAPTAVDVTQSSYACPAGSVITVASGQVVPGSSATATALPSRTADEALGAADAWRTGVVDGQGVIVDQQGKGSGAVGYFAGTAPKSGGGGLVVGSCPGIVDDAWLLGLGSGNKHFSTLILTNLAASPASVDLTLWGPEGEIDAVDADGIVIEPFSVSRIRLDTLAAGESEVAVHLERRRGSVSAVVNDTSTATFRGTEPISATAAPSREQVVGGLVGGTSGRTLLVLNPGTSTARVDVEVIGPAGTFTPAGLEQVTVKAGTLQAVTVPPTAGSGAQALRLTSDQPVSSTVRMAPTTADYAYAEATEPLAGPAVVPVALGDRTDVPQLVLTAPGTAASVEVQAFDAAMKPLATSTVRVAAGTTTTVTPEAPGAAYLVLRPTGQVVAAATYAKGDALSSLALAGAPLTVLGPQVRPAG</sequence>
<protein>
    <submittedName>
        <fullName evidence="1">Uncharacterized protein</fullName>
    </submittedName>
</protein>
<evidence type="ECO:0000313" key="2">
    <source>
        <dbReference type="Proteomes" id="UP001515100"/>
    </source>
</evidence>
<dbReference type="OrthoDB" id="3729011at2"/>
<organism evidence="1 2">
    <name type="scientific">Aeromicrobium fastidiosum</name>
    <dbReference type="NCBI Taxonomy" id="52699"/>
    <lineage>
        <taxon>Bacteria</taxon>
        <taxon>Bacillati</taxon>
        <taxon>Actinomycetota</taxon>
        <taxon>Actinomycetes</taxon>
        <taxon>Propionibacteriales</taxon>
        <taxon>Nocardioidaceae</taxon>
        <taxon>Aeromicrobium</taxon>
    </lineage>
</organism>
<reference evidence="1" key="1">
    <citation type="submission" date="2019-09" db="EMBL/GenBank/DDBJ databases">
        <authorList>
            <person name="Li J."/>
        </authorList>
    </citation>
    <scope>NUCLEOTIDE SEQUENCE [LARGE SCALE GENOMIC DNA]</scope>
    <source>
        <strain evidence="1">NRBC 14897</strain>
    </source>
</reference>
<dbReference type="Pfam" id="PF18986">
    <property type="entry name" value="DUF5719"/>
    <property type="match status" value="1"/>
</dbReference>
<proteinExistence type="predicted"/>
<comment type="caution">
    <text evidence="1">The sequence shown here is derived from an EMBL/GenBank/DDBJ whole genome shotgun (WGS) entry which is preliminary data.</text>
</comment>
<accession>A0A641ALW4</accession>
<dbReference type="AlphaFoldDB" id="A0A641ALW4"/>
<dbReference type="RefSeq" id="WP_129183026.1">
    <property type="nucleotide sequence ID" value="NZ_JAGIOG010000001.1"/>
</dbReference>
<gene>
    <name evidence="1" type="ORF">ESP62_007735</name>
</gene>
<keyword evidence="2" id="KW-1185">Reference proteome</keyword>
<dbReference type="Proteomes" id="UP001515100">
    <property type="component" value="Unassembled WGS sequence"/>
</dbReference>